<gene>
    <name evidence="1" type="ORF">G1C94_1238</name>
</gene>
<protein>
    <recommendedName>
        <fullName evidence="3">Antitoxin</fullName>
    </recommendedName>
</protein>
<dbReference type="EMBL" id="JAAIIJ010000024">
    <property type="protein sequence ID" value="NMN02616.1"/>
    <property type="molecule type" value="Genomic_DNA"/>
</dbReference>
<proteinExistence type="predicted"/>
<reference evidence="1 2" key="1">
    <citation type="submission" date="2020-02" db="EMBL/GenBank/DDBJ databases">
        <title>Characterization of phylogenetic diversity of novel bifidobacterial species isolated in Czech ZOOs.</title>
        <authorList>
            <person name="Lugli G.A."/>
            <person name="Vera N.B."/>
            <person name="Ventura M."/>
        </authorList>
    </citation>
    <scope>NUCLEOTIDE SEQUENCE [LARGE SCALE GENOMIC DNA]</scope>
    <source>
        <strain evidence="1 2">DSM 109963</strain>
    </source>
</reference>
<comment type="caution">
    <text evidence="1">The sequence shown here is derived from an EMBL/GenBank/DDBJ whole genome shotgun (WGS) entry which is preliminary data.</text>
</comment>
<sequence>MSSAQQVTVSFDYDAHARASEEMGFTSDEVMKGETVMRSPEDVRAHFNGLMRKALQDV</sequence>
<dbReference type="Proteomes" id="UP000553756">
    <property type="component" value="Unassembled WGS sequence"/>
</dbReference>
<name>A0ABX1SXP2_9BIFI</name>
<evidence type="ECO:0008006" key="3">
    <source>
        <dbReference type="Google" id="ProtNLM"/>
    </source>
</evidence>
<evidence type="ECO:0000313" key="1">
    <source>
        <dbReference type="EMBL" id="NMN02616.1"/>
    </source>
</evidence>
<organism evidence="1 2">
    <name type="scientific">Bifidobacterium panos</name>
    <dbReference type="NCBI Taxonomy" id="2675321"/>
    <lineage>
        <taxon>Bacteria</taxon>
        <taxon>Bacillati</taxon>
        <taxon>Actinomycetota</taxon>
        <taxon>Actinomycetes</taxon>
        <taxon>Bifidobacteriales</taxon>
        <taxon>Bifidobacteriaceae</taxon>
        <taxon>Bifidobacterium</taxon>
    </lineage>
</organism>
<evidence type="ECO:0000313" key="2">
    <source>
        <dbReference type="Proteomes" id="UP000553756"/>
    </source>
</evidence>
<keyword evidence="2" id="KW-1185">Reference proteome</keyword>
<accession>A0ABX1SXP2</accession>
<dbReference type="RefSeq" id="WP_172146504.1">
    <property type="nucleotide sequence ID" value="NZ_JAAIIJ010000024.1"/>
</dbReference>